<protein>
    <recommendedName>
        <fullName evidence="1">Tetrapyrrole biosynthesis uroporphyrinogen III synthase domain-containing protein</fullName>
    </recommendedName>
</protein>
<evidence type="ECO:0000313" key="3">
    <source>
        <dbReference type="Proteomes" id="UP000254866"/>
    </source>
</evidence>
<comment type="caution">
    <text evidence="2">The sequence shown here is derived from an EMBL/GenBank/DDBJ whole genome shotgun (WGS) entry which is preliminary data.</text>
</comment>
<dbReference type="UniPathway" id="UPA00251">
    <property type="reaction ID" value="UER00320"/>
</dbReference>
<dbReference type="PANTHER" id="PTHR12390:SF0">
    <property type="entry name" value="UROPORPHYRINOGEN-III SYNTHASE"/>
    <property type="match status" value="1"/>
</dbReference>
<evidence type="ECO:0000313" key="2">
    <source>
        <dbReference type="EMBL" id="RDL33830.1"/>
    </source>
</evidence>
<dbReference type="PANTHER" id="PTHR12390">
    <property type="entry name" value="UROPORPHYRINOGEN III SYNTHASE"/>
    <property type="match status" value="1"/>
</dbReference>
<dbReference type="InterPro" id="IPR003754">
    <property type="entry name" value="4pyrrol_synth_uPrphyn_synth"/>
</dbReference>
<dbReference type="FunFam" id="3.40.50.10090:FF:000011">
    <property type="entry name" value="Uroporphyrinogen-III synthase (UroS), putative"/>
    <property type="match status" value="1"/>
</dbReference>
<dbReference type="Pfam" id="PF02602">
    <property type="entry name" value="HEM4"/>
    <property type="match status" value="1"/>
</dbReference>
<organism evidence="2 3">
    <name type="scientific">Venustampulla echinocandica</name>
    <dbReference type="NCBI Taxonomy" id="2656787"/>
    <lineage>
        <taxon>Eukaryota</taxon>
        <taxon>Fungi</taxon>
        <taxon>Dikarya</taxon>
        <taxon>Ascomycota</taxon>
        <taxon>Pezizomycotina</taxon>
        <taxon>Leotiomycetes</taxon>
        <taxon>Helotiales</taxon>
        <taxon>Pleuroascaceae</taxon>
        <taxon>Venustampulla</taxon>
    </lineage>
</organism>
<dbReference type="EMBL" id="NPIC01000008">
    <property type="protein sequence ID" value="RDL33830.1"/>
    <property type="molecule type" value="Genomic_DNA"/>
</dbReference>
<dbReference type="RefSeq" id="XP_031867112.1">
    <property type="nucleotide sequence ID" value="XM_032016821.1"/>
</dbReference>
<dbReference type="GO" id="GO:0006782">
    <property type="term" value="P:protoporphyrinogen IX biosynthetic process"/>
    <property type="evidence" value="ECO:0007669"/>
    <property type="project" value="UniProtKB-UniPathway"/>
</dbReference>
<evidence type="ECO:0000259" key="1">
    <source>
        <dbReference type="Pfam" id="PF02602"/>
    </source>
</evidence>
<accession>A0A370TG11</accession>
<dbReference type="GO" id="GO:0005829">
    <property type="term" value="C:cytosol"/>
    <property type="evidence" value="ECO:0007669"/>
    <property type="project" value="TreeGrafter"/>
</dbReference>
<sequence>MSSIDIGRGIKTPIYLLKTKSTPHDAYEEQFSAPKDGVQFEPIFVPVLEHTHLEEGMNFVRDVLHNKHIGLREGAKYGGMVFTSQRAVEAFAKLIAEGKGEEGWPYLQDVPIYAVGPATSRALKAILQNPPLNVLGETVNGEDLAHFMLDHYGELYKARSGKPPLLFLAGRQRRDIIPKTLMDPSLPSEQRIPVDERVVYETDVMRSFGQNFSEKLEEVGNRGTRWVVVFSPTGCDAMLRALFYLDPETHKYSPRIWDKDTTHIASIGTTTRDFLKNTFGFESDVCAAIPSPEGVDKGIMKFMSEQKG</sequence>
<dbReference type="InterPro" id="IPR039793">
    <property type="entry name" value="UROS/Hem4"/>
</dbReference>
<reference evidence="2 3" key="1">
    <citation type="journal article" date="2018" name="IMA Fungus">
        <title>IMA Genome-F 9: Draft genome sequence of Annulohypoxylon stygium, Aspergillus mulundensis, Berkeleyomyces basicola (syn. Thielaviopsis basicola), Ceratocystis smalleyi, two Cercospora beticola strains, Coleophoma cylindrospora, Fusarium fracticaudum, Phialophora cf. hyalina, and Morchella septimelata.</title>
        <authorList>
            <person name="Wingfield B.D."/>
            <person name="Bills G.F."/>
            <person name="Dong Y."/>
            <person name="Huang W."/>
            <person name="Nel W.J."/>
            <person name="Swalarsk-Parry B.S."/>
            <person name="Vaghefi N."/>
            <person name="Wilken P.M."/>
            <person name="An Z."/>
            <person name="de Beer Z.W."/>
            <person name="De Vos L."/>
            <person name="Chen L."/>
            <person name="Duong T.A."/>
            <person name="Gao Y."/>
            <person name="Hammerbacher A."/>
            <person name="Kikkert J.R."/>
            <person name="Li Y."/>
            <person name="Li H."/>
            <person name="Li K."/>
            <person name="Li Q."/>
            <person name="Liu X."/>
            <person name="Ma X."/>
            <person name="Naidoo K."/>
            <person name="Pethybridge S.J."/>
            <person name="Sun J."/>
            <person name="Steenkamp E.T."/>
            <person name="van der Nest M.A."/>
            <person name="van Wyk S."/>
            <person name="Wingfield M.J."/>
            <person name="Xiong C."/>
            <person name="Yue Q."/>
            <person name="Zhang X."/>
        </authorList>
    </citation>
    <scope>NUCLEOTIDE SEQUENCE [LARGE SCALE GENOMIC DNA]</scope>
    <source>
        <strain evidence="2 3">BP 5553</strain>
    </source>
</reference>
<dbReference type="SUPFAM" id="SSF69618">
    <property type="entry name" value="HemD-like"/>
    <property type="match status" value="1"/>
</dbReference>
<name>A0A370TG11_9HELO</name>
<keyword evidence="3" id="KW-1185">Reference proteome</keyword>
<dbReference type="Proteomes" id="UP000254866">
    <property type="component" value="Unassembled WGS sequence"/>
</dbReference>
<gene>
    <name evidence="2" type="ORF">BP5553_08198</name>
</gene>
<dbReference type="Gene3D" id="3.40.50.10090">
    <property type="match status" value="2"/>
</dbReference>
<dbReference type="GO" id="GO:0004852">
    <property type="term" value="F:uroporphyrinogen-III synthase activity"/>
    <property type="evidence" value="ECO:0007669"/>
    <property type="project" value="InterPro"/>
</dbReference>
<dbReference type="AlphaFoldDB" id="A0A370TG11"/>
<feature type="domain" description="Tetrapyrrole biosynthesis uroporphyrinogen III synthase" evidence="1">
    <location>
        <begin position="39"/>
        <end position="294"/>
    </location>
</feature>
<dbReference type="OrthoDB" id="5595751at2759"/>
<dbReference type="InterPro" id="IPR036108">
    <property type="entry name" value="4pyrrol_syn_uPrphyn_synt_sf"/>
</dbReference>
<dbReference type="GO" id="GO:0006780">
    <property type="term" value="P:uroporphyrinogen III biosynthetic process"/>
    <property type="evidence" value="ECO:0007669"/>
    <property type="project" value="InterPro"/>
</dbReference>
<dbReference type="STRING" id="2656787.A0A370TG11"/>
<dbReference type="GeneID" id="43601047"/>
<dbReference type="CDD" id="cd06578">
    <property type="entry name" value="HemD"/>
    <property type="match status" value="1"/>
</dbReference>
<proteinExistence type="predicted"/>